<dbReference type="AlphaFoldDB" id="A0A2D4EY07"/>
<accession>A0A2D4EY07</accession>
<name>A0A2D4EY07_MICCO</name>
<protein>
    <submittedName>
        <fullName evidence="2">Uncharacterized protein</fullName>
    </submittedName>
</protein>
<feature type="compositionally biased region" description="Basic and acidic residues" evidence="1">
    <location>
        <begin position="60"/>
        <end position="74"/>
    </location>
</feature>
<organism evidence="2">
    <name type="scientific">Micrurus corallinus</name>
    <name type="common">Brazilian coral snake</name>
    <dbReference type="NCBI Taxonomy" id="54390"/>
    <lineage>
        <taxon>Eukaryota</taxon>
        <taxon>Metazoa</taxon>
        <taxon>Chordata</taxon>
        <taxon>Craniata</taxon>
        <taxon>Vertebrata</taxon>
        <taxon>Euteleostomi</taxon>
        <taxon>Lepidosauria</taxon>
        <taxon>Squamata</taxon>
        <taxon>Bifurcata</taxon>
        <taxon>Unidentata</taxon>
        <taxon>Episquamata</taxon>
        <taxon>Toxicofera</taxon>
        <taxon>Serpentes</taxon>
        <taxon>Colubroidea</taxon>
        <taxon>Elapidae</taxon>
        <taxon>Elapinae</taxon>
        <taxon>Micrurus</taxon>
    </lineage>
</organism>
<proteinExistence type="predicted"/>
<evidence type="ECO:0000256" key="1">
    <source>
        <dbReference type="SAM" id="MobiDB-lite"/>
    </source>
</evidence>
<evidence type="ECO:0000313" key="2">
    <source>
        <dbReference type="EMBL" id="LAA40100.1"/>
    </source>
</evidence>
<reference evidence="2" key="2">
    <citation type="submission" date="2017-11" db="EMBL/GenBank/DDBJ databases">
        <title>Coralsnake Venomics: Analyses of Venom Gland Transcriptomes and Proteomes of Six Brazilian Taxa.</title>
        <authorList>
            <person name="Aird S.D."/>
            <person name="Jorge da Silva N."/>
            <person name="Qiu L."/>
            <person name="Villar-Briones A."/>
            <person name="Aparecida-Saddi V."/>
            <person name="Campos-Telles M.P."/>
            <person name="Grau M."/>
            <person name="Mikheyev A.S."/>
        </authorList>
    </citation>
    <scope>NUCLEOTIDE SEQUENCE</scope>
    <source>
        <tissue evidence="2">Venom_gland</tissue>
    </source>
</reference>
<sequence length="114" mass="12418">MHAPIAHTCAVMKQKKKNASASASLQFASHLRTPFSASASCIQPPHVPFLASAHSVFGRRGSEQAKKGHGEAKMGCHGARRGGNRRWQSLKPEKTHRQEANPTNDQLLVLIKLC</sequence>
<reference evidence="2" key="1">
    <citation type="submission" date="2017-07" db="EMBL/GenBank/DDBJ databases">
        <authorList>
            <person name="Mikheyev A."/>
            <person name="Grau M."/>
        </authorList>
    </citation>
    <scope>NUCLEOTIDE SEQUENCE</scope>
    <source>
        <tissue evidence="2">Venom_gland</tissue>
    </source>
</reference>
<feature type="region of interest" description="Disordered" evidence="1">
    <location>
        <begin position="60"/>
        <end position="86"/>
    </location>
</feature>
<dbReference type="EMBL" id="IACJ01032223">
    <property type="protein sequence ID" value="LAA40100.1"/>
    <property type="molecule type" value="Transcribed_RNA"/>
</dbReference>